<organism evidence="1 2">
    <name type="scientific">Clydaea vesicula</name>
    <dbReference type="NCBI Taxonomy" id="447962"/>
    <lineage>
        <taxon>Eukaryota</taxon>
        <taxon>Fungi</taxon>
        <taxon>Fungi incertae sedis</taxon>
        <taxon>Chytridiomycota</taxon>
        <taxon>Chytridiomycota incertae sedis</taxon>
        <taxon>Chytridiomycetes</taxon>
        <taxon>Lobulomycetales</taxon>
        <taxon>Lobulomycetaceae</taxon>
        <taxon>Clydaea</taxon>
    </lineage>
</organism>
<keyword evidence="2" id="KW-1185">Reference proteome</keyword>
<proteinExistence type="predicted"/>
<dbReference type="EMBL" id="JADGJW010001817">
    <property type="protein sequence ID" value="KAJ3200894.1"/>
    <property type="molecule type" value="Genomic_DNA"/>
</dbReference>
<comment type="caution">
    <text evidence="1">The sequence shown here is derived from an EMBL/GenBank/DDBJ whole genome shotgun (WGS) entry which is preliminary data.</text>
</comment>
<name>A0AAD5XRZ9_9FUNG</name>
<sequence>EIDLSIIFDVKTNKKKDLSFSDFNLREEEFQLTEVVIKSEEPEEKEINYDLNDNETLELNGCLVENLVTEVVEPNPWNENRKFLKRMDSALELNNEEMEVSEYDVAENNFSGNFYDIDISDTIAVVENRTSLEILNDLENGEFFLREDLKNFDIEKNETEFNGDWQVIDQDLSYIQKKLQGDKKLTTLSSNVVYALNQDVDNDGFTINKLKVIEENTSTSVCTLDSLKLNADDQVILEHYGMTKENNLETYRQQPTGCFGIFCWLLSGKN</sequence>
<feature type="non-terminal residue" evidence="1">
    <location>
        <position position="270"/>
    </location>
</feature>
<evidence type="ECO:0000313" key="1">
    <source>
        <dbReference type="EMBL" id="KAJ3200894.1"/>
    </source>
</evidence>
<dbReference type="Proteomes" id="UP001211065">
    <property type="component" value="Unassembled WGS sequence"/>
</dbReference>
<dbReference type="AlphaFoldDB" id="A0AAD5XRZ9"/>
<accession>A0AAD5XRZ9</accession>
<protein>
    <submittedName>
        <fullName evidence="1">Uncharacterized protein</fullName>
    </submittedName>
</protein>
<evidence type="ECO:0000313" key="2">
    <source>
        <dbReference type="Proteomes" id="UP001211065"/>
    </source>
</evidence>
<gene>
    <name evidence="1" type="ORF">HK099_002476</name>
</gene>
<reference evidence="1" key="1">
    <citation type="submission" date="2020-05" db="EMBL/GenBank/DDBJ databases">
        <title>Phylogenomic resolution of chytrid fungi.</title>
        <authorList>
            <person name="Stajich J.E."/>
            <person name="Amses K."/>
            <person name="Simmons R."/>
            <person name="Seto K."/>
            <person name="Myers J."/>
            <person name="Bonds A."/>
            <person name="Quandt C.A."/>
            <person name="Barry K."/>
            <person name="Liu P."/>
            <person name="Grigoriev I."/>
            <person name="Longcore J.E."/>
            <person name="James T.Y."/>
        </authorList>
    </citation>
    <scope>NUCLEOTIDE SEQUENCE</scope>
    <source>
        <strain evidence="1">JEL0476</strain>
    </source>
</reference>